<evidence type="ECO:0000313" key="1">
    <source>
        <dbReference type="EMBL" id="MBR7833791.1"/>
    </source>
</evidence>
<proteinExistence type="predicted"/>
<accession>A0A941EM10</accession>
<comment type="caution">
    <text evidence="1">The sequence shown here is derived from an EMBL/GenBank/DDBJ whole genome shotgun (WGS) entry which is preliminary data.</text>
</comment>
<gene>
    <name evidence="1" type="ORF">KDL01_10975</name>
</gene>
<dbReference type="RefSeq" id="WP_212528309.1">
    <property type="nucleotide sequence ID" value="NZ_JAGSOG010000039.1"/>
</dbReference>
<name>A0A941EM10_9ACTN</name>
<sequence length="123" mass="13474">MNTREPDYMRLLVESLEILAADPQVQIAFIDKPGLSADDLAEDHVAPAGNAKWMHAVGLISLEVRVRAERIDELFTAMSGAANAERWTHLALQTDPGWAEVRTLAREALAMLQPGAVGTENVR</sequence>
<organism evidence="1 2">
    <name type="scientific">Actinospica durhamensis</name>
    <dbReference type="NCBI Taxonomy" id="1508375"/>
    <lineage>
        <taxon>Bacteria</taxon>
        <taxon>Bacillati</taxon>
        <taxon>Actinomycetota</taxon>
        <taxon>Actinomycetes</taxon>
        <taxon>Catenulisporales</taxon>
        <taxon>Actinospicaceae</taxon>
        <taxon>Actinospica</taxon>
    </lineage>
</organism>
<dbReference type="Proteomes" id="UP000675781">
    <property type="component" value="Unassembled WGS sequence"/>
</dbReference>
<dbReference type="EMBL" id="JAGSOG010000039">
    <property type="protein sequence ID" value="MBR7833791.1"/>
    <property type="molecule type" value="Genomic_DNA"/>
</dbReference>
<protein>
    <submittedName>
        <fullName evidence="1">Uncharacterized protein</fullName>
    </submittedName>
</protein>
<evidence type="ECO:0000313" key="2">
    <source>
        <dbReference type="Proteomes" id="UP000675781"/>
    </source>
</evidence>
<reference evidence="1" key="1">
    <citation type="submission" date="2021-04" db="EMBL/GenBank/DDBJ databases">
        <title>Genome based classification of Actinospica acidithermotolerans sp. nov., an actinobacterium isolated from an Indonesian hot spring.</title>
        <authorList>
            <person name="Kusuma A.B."/>
            <person name="Putra K.E."/>
            <person name="Nafisah S."/>
            <person name="Loh J."/>
            <person name="Nouioui I."/>
            <person name="Goodfellow M."/>
        </authorList>
    </citation>
    <scope>NUCLEOTIDE SEQUENCE</scope>
    <source>
        <strain evidence="1">CSCA 57</strain>
    </source>
</reference>
<dbReference type="AlphaFoldDB" id="A0A941EM10"/>
<keyword evidence="2" id="KW-1185">Reference proteome</keyword>